<dbReference type="RefSeq" id="WP_104374796.1">
    <property type="nucleotide sequence ID" value="NZ_PSZC01000015.1"/>
</dbReference>
<accession>A0A2S6AM28</accession>
<dbReference type="OrthoDB" id="4378330at2"/>
<protein>
    <submittedName>
        <fullName evidence="1">Uncharacterized protein</fullName>
    </submittedName>
</protein>
<dbReference type="Proteomes" id="UP000239874">
    <property type="component" value="Unassembled WGS sequence"/>
</dbReference>
<dbReference type="AlphaFoldDB" id="A0A2S6AM28"/>
<organism evidence="1 2">
    <name type="scientific">Nocardia nova</name>
    <dbReference type="NCBI Taxonomy" id="37330"/>
    <lineage>
        <taxon>Bacteria</taxon>
        <taxon>Bacillati</taxon>
        <taxon>Actinomycetota</taxon>
        <taxon>Actinomycetes</taxon>
        <taxon>Mycobacteriales</taxon>
        <taxon>Nocardiaceae</taxon>
        <taxon>Nocardia</taxon>
    </lineage>
</organism>
<name>A0A2S6AM28_9NOCA</name>
<evidence type="ECO:0000313" key="2">
    <source>
        <dbReference type="Proteomes" id="UP000239874"/>
    </source>
</evidence>
<comment type="caution">
    <text evidence="1">The sequence shown here is derived from an EMBL/GenBank/DDBJ whole genome shotgun (WGS) entry which is preliminary data.</text>
</comment>
<dbReference type="EMBL" id="PSZC01000015">
    <property type="protein sequence ID" value="PPJ36280.1"/>
    <property type="molecule type" value="Genomic_DNA"/>
</dbReference>
<evidence type="ECO:0000313" key="1">
    <source>
        <dbReference type="EMBL" id="PPJ36280.1"/>
    </source>
</evidence>
<sequence length="107" mass="12039">MQDYRIKIYPLKIVRSTAGQDGSTSAVICDGVLPMELRYVRTGKRPPESQFGAGRRPVGDVFGDWYTEYWGIADEPERDRDACQDLRSTFVSTQEQTRPIPGWPGAA</sequence>
<reference evidence="1 2" key="1">
    <citation type="submission" date="2018-02" db="EMBL/GenBank/DDBJ databases">
        <title>8 Nocardia nova and 1 Nocardia cyriacigeorgica strain used for evolution to TMP-SMX.</title>
        <authorList>
            <person name="Mehta H."/>
            <person name="Weng J."/>
            <person name="Shamoo Y."/>
        </authorList>
    </citation>
    <scope>NUCLEOTIDE SEQUENCE [LARGE SCALE GENOMIC DNA]</scope>
    <source>
        <strain evidence="1 2">MDA3139</strain>
    </source>
</reference>
<proteinExistence type="predicted"/>
<gene>
    <name evidence="1" type="ORF">C5E45_21440</name>
</gene>